<accession>A0A8S1H5F5</accession>
<name>A0A8S1H5F5_9PELO</name>
<dbReference type="Proteomes" id="UP000835052">
    <property type="component" value="Unassembled WGS sequence"/>
</dbReference>
<sequence>MKSVEIWHVIPRHETAYSLLKTDPQANLGKANGPFQNKSLIKRQASYAFQISLGGEGSSWDTIKGGVKSRNQSMSTSQNDEYCSDEQVFLYDQAKKRRRTALGTVGQGPFNAFPCKIAHQQTYGRKIKDDFYSTVPIGRHGLTMRWLLNSLGDRIDESKYFKAETSQLSTDGFVSQVFRVKFNQPCPLQVIVKIPETGKIKKALERTTGQKIPDGADEKFIWGLKMFFNREIDFYNMETIPNLRVPKIYHQQTWVLGKQRGAIVMEDLKTMSSVPYYESLNMKQLESVGSQLQALHLFSLDMKDSWSQKFPYPMELIDTVSSMTDIVQLYVSRNSCLVPLFEKLRPIYENRQFFIHSLRDSHRDIGLGDVLCHGDLWFYNLMWKPSSNGKKDQVSNELGAVIDWQNIHTGSIGEDFGHLLAFCCNGPVRRLAEQKYLPLYFEKLQNAASNSQKLLKMTYNQFFRAYKRSFIAHALHLPFIACVMLSVKPAGSEADQFTRNKILAERTKACWEDAIVRLQEEFPEYAI</sequence>
<dbReference type="AlphaFoldDB" id="A0A8S1H5F5"/>
<organism evidence="2 3">
    <name type="scientific">Caenorhabditis auriculariae</name>
    <dbReference type="NCBI Taxonomy" id="2777116"/>
    <lineage>
        <taxon>Eukaryota</taxon>
        <taxon>Metazoa</taxon>
        <taxon>Ecdysozoa</taxon>
        <taxon>Nematoda</taxon>
        <taxon>Chromadorea</taxon>
        <taxon>Rhabditida</taxon>
        <taxon>Rhabditina</taxon>
        <taxon>Rhabditomorpha</taxon>
        <taxon>Rhabditoidea</taxon>
        <taxon>Rhabditidae</taxon>
        <taxon>Peloderinae</taxon>
        <taxon>Caenorhabditis</taxon>
    </lineage>
</organism>
<evidence type="ECO:0000259" key="1">
    <source>
        <dbReference type="SMART" id="SM00587"/>
    </source>
</evidence>
<keyword evidence="3" id="KW-1185">Reference proteome</keyword>
<dbReference type="InterPro" id="IPR011009">
    <property type="entry name" value="Kinase-like_dom_sf"/>
</dbReference>
<dbReference type="Gene3D" id="3.90.1200.10">
    <property type="match status" value="1"/>
</dbReference>
<dbReference type="InterPro" id="IPR015897">
    <property type="entry name" value="CHK_kinase-like"/>
</dbReference>
<dbReference type="InterPro" id="IPR012877">
    <property type="entry name" value="Dhs-27"/>
</dbReference>
<evidence type="ECO:0000313" key="3">
    <source>
        <dbReference type="Proteomes" id="UP000835052"/>
    </source>
</evidence>
<proteinExistence type="predicted"/>
<dbReference type="InterPro" id="IPR052961">
    <property type="entry name" value="Oxido-Kinase-like_Enzymes"/>
</dbReference>
<reference evidence="2" key="1">
    <citation type="submission" date="2020-10" db="EMBL/GenBank/DDBJ databases">
        <authorList>
            <person name="Kikuchi T."/>
        </authorList>
    </citation>
    <scope>NUCLEOTIDE SEQUENCE</scope>
    <source>
        <strain evidence="2">NKZ352</strain>
    </source>
</reference>
<comment type="caution">
    <text evidence="2">The sequence shown here is derived from an EMBL/GenBank/DDBJ whole genome shotgun (WGS) entry which is preliminary data.</text>
</comment>
<evidence type="ECO:0000313" key="2">
    <source>
        <dbReference type="EMBL" id="CAD6190534.1"/>
    </source>
</evidence>
<dbReference type="SMART" id="SM00587">
    <property type="entry name" value="CHK"/>
    <property type="match status" value="1"/>
</dbReference>
<dbReference type="PANTHER" id="PTHR23020:SF22">
    <property type="entry name" value="CHK KINASE-LIKE DOMAIN-CONTAINING PROTEIN"/>
    <property type="match status" value="1"/>
</dbReference>
<gene>
    <name evidence="2" type="ORF">CAUJ_LOCUS6453</name>
</gene>
<protein>
    <recommendedName>
        <fullName evidence="1">CHK kinase-like domain-containing protein</fullName>
    </recommendedName>
</protein>
<dbReference type="Pfam" id="PF07914">
    <property type="entry name" value="DUF1679"/>
    <property type="match status" value="1"/>
</dbReference>
<dbReference type="SUPFAM" id="SSF56112">
    <property type="entry name" value="Protein kinase-like (PK-like)"/>
    <property type="match status" value="1"/>
</dbReference>
<feature type="domain" description="CHK kinase-like" evidence="1">
    <location>
        <begin position="263"/>
        <end position="450"/>
    </location>
</feature>
<dbReference type="OrthoDB" id="191037at2759"/>
<dbReference type="PANTHER" id="PTHR23020">
    <property type="entry name" value="UNCHARACTERIZED NUCLEAR HORMONE RECEPTOR-RELATED"/>
    <property type="match status" value="1"/>
</dbReference>
<dbReference type="EMBL" id="CAJGYM010000016">
    <property type="protein sequence ID" value="CAD6190534.1"/>
    <property type="molecule type" value="Genomic_DNA"/>
</dbReference>